<feature type="region of interest" description="Disordered" evidence="1">
    <location>
        <begin position="277"/>
        <end position="311"/>
    </location>
</feature>
<feature type="region of interest" description="Disordered" evidence="1">
    <location>
        <begin position="327"/>
        <end position="383"/>
    </location>
</feature>
<name>A0A423XNU6_9PEZI</name>
<organism evidence="2 3">
    <name type="scientific">Cytospora leucostoma</name>
    <dbReference type="NCBI Taxonomy" id="1230097"/>
    <lineage>
        <taxon>Eukaryota</taxon>
        <taxon>Fungi</taxon>
        <taxon>Dikarya</taxon>
        <taxon>Ascomycota</taxon>
        <taxon>Pezizomycotina</taxon>
        <taxon>Sordariomycetes</taxon>
        <taxon>Sordariomycetidae</taxon>
        <taxon>Diaporthales</taxon>
        <taxon>Cytosporaceae</taxon>
        <taxon>Cytospora</taxon>
    </lineage>
</organism>
<protein>
    <submittedName>
        <fullName evidence="2">Uncharacterized protein</fullName>
    </submittedName>
</protein>
<feature type="compositionally biased region" description="Basic and acidic residues" evidence="1">
    <location>
        <begin position="164"/>
        <end position="182"/>
    </location>
</feature>
<dbReference type="EMBL" id="LKEB01000001">
    <property type="protein sequence ID" value="ROW18284.1"/>
    <property type="molecule type" value="Genomic_DNA"/>
</dbReference>
<evidence type="ECO:0000313" key="3">
    <source>
        <dbReference type="Proteomes" id="UP000285146"/>
    </source>
</evidence>
<feature type="region of interest" description="Disordered" evidence="1">
    <location>
        <begin position="161"/>
        <end position="258"/>
    </location>
</feature>
<dbReference type="AlphaFoldDB" id="A0A423XNU6"/>
<dbReference type="OrthoDB" id="5235253at2759"/>
<feature type="compositionally biased region" description="Basic and acidic residues" evidence="1">
    <location>
        <begin position="327"/>
        <end position="337"/>
    </location>
</feature>
<gene>
    <name evidence="2" type="ORF">VPNG_00021</name>
</gene>
<evidence type="ECO:0000313" key="2">
    <source>
        <dbReference type="EMBL" id="ROW18284.1"/>
    </source>
</evidence>
<reference evidence="2 3" key="1">
    <citation type="submission" date="2015-09" db="EMBL/GenBank/DDBJ databases">
        <title>Host preference determinants of Valsa canker pathogens revealed by comparative genomics.</title>
        <authorList>
            <person name="Yin Z."/>
            <person name="Huang L."/>
        </authorList>
    </citation>
    <scope>NUCLEOTIDE SEQUENCE [LARGE SCALE GENOMIC DNA]</scope>
    <source>
        <strain evidence="2 3">SXYLt</strain>
    </source>
</reference>
<keyword evidence="3" id="KW-1185">Reference proteome</keyword>
<feature type="compositionally biased region" description="Basic and acidic residues" evidence="1">
    <location>
        <begin position="283"/>
        <end position="301"/>
    </location>
</feature>
<sequence length="383" mass="42776">MAPAEPAPKTGTSIATDASIDWRNFSKAKGVHLLRPKIRGVNGSSKPQSAKPLTKKARRIIVIMIEKLMRKRDELDKMILSQASRPLRSLNATDFLFRERALRQSEQLTRREGRYVQTLSTVLAERTRLYKRDPSAERVVDLDFTRELLLRFSRHLDPNLVAAEKPKEGRVDDDRHTSRKDSNSSGDVGSEDRKPSATGGLDGAFDDTIASKKRKSDDPIGPGKEPHKKTKKEQTNGEQSSALKIQIDKPIASQRSQGIEASIATIKAEINILSQTKTTTGDGDMKEKADRKAGRKAKETTSLKSASDNGGLTPFYMLHAKAMVHPEFNDHVHDRPANRRGKKRPSNRPIKEYHVRGALPDPHASGPKQHSRKDQGGSQKRRR</sequence>
<dbReference type="Proteomes" id="UP000285146">
    <property type="component" value="Unassembled WGS sequence"/>
</dbReference>
<evidence type="ECO:0000256" key="1">
    <source>
        <dbReference type="SAM" id="MobiDB-lite"/>
    </source>
</evidence>
<accession>A0A423XNU6</accession>
<proteinExistence type="predicted"/>
<comment type="caution">
    <text evidence="2">The sequence shown here is derived from an EMBL/GenBank/DDBJ whole genome shotgun (WGS) entry which is preliminary data.</text>
</comment>
<dbReference type="InParanoid" id="A0A423XNU6"/>